<accession>A0A1F4NQ63</accession>
<organism evidence="7 8">
    <name type="scientific">candidate division Kazan bacterium RIFCSPLOWO2_01_FULL_45_19</name>
    <dbReference type="NCBI Taxonomy" id="1798538"/>
    <lineage>
        <taxon>Bacteria</taxon>
        <taxon>Bacteria division Kazan-3B-28</taxon>
    </lineage>
</organism>
<comment type="subcellular location">
    <subcellularLocation>
        <location evidence="1">Membrane</location>
        <topology evidence="1">Multi-pass membrane protein</topology>
    </subcellularLocation>
</comment>
<keyword evidence="2 5" id="KW-0812">Transmembrane</keyword>
<feature type="transmembrane region" description="Helical" evidence="5">
    <location>
        <begin position="45"/>
        <end position="63"/>
    </location>
</feature>
<evidence type="ECO:0000256" key="2">
    <source>
        <dbReference type="ARBA" id="ARBA00022692"/>
    </source>
</evidence>
<dbReference type="PANTHER" id="PTHR37422">
    <property type="entry name" value="TEICHURONIC ACID BIOSYNTHESIS PROTEIN TUAE"/>
    <property type="match status" value="1"/>
</dbReference>
<keyword evidence="4 5" id="KW-0472">Membrane</keyword>
<feature type="transmembrane region" description="Helical" evidence="5">
    <location>
        <begin position="99"/>
        <end position="118"/>
    </location>
</feature>
<dbReference type="EMBL" id="METD01000001">
    <property type="protein sequence ID" value="OGB73594.1"/>
    <property type="molecule type" value="Genomic_DNA"/>
</dbReference>
<dbReference type="AlphaFoldDB" id="A0A1F4NQ63"/>
<evidence type="ECO:0000259" key="6">
    <source>
        <dbReference type="Pfam" id="PF04932"/>
    </source>
</evidence>
<feature type="transmembrane region" description="Helical" evidence="5">
    <location>
        <begin position="130"/>
        <end position="151"/>
    </location>
</feature>
<protein>
    <recommendedName>
        <fullName evidence="6">O-antigen ligase-related domain-containing protein</fullName>
    </recommendedName>
</protein>
<dbReference type="Pfam" id="PF04932">
    <property type="entry name" value="Wzy_C"/>
    <property type="match status" value="1"/>
</dbReference>
<sequence length="406" mass="46095">MWALISAIVFGIVAWVNPRGALWLVWLLIPTYLVKVSVGSLPTNLVELLVMVSAMVMVIKYPQGAWRSFWSAVQSVSWAGGLLLLGLIIGTAVSPDLQLSLGIFKGWFVVPVIMYWLTSWLLGREDLNNYISALILSTIPLSVMANWQVVIQQFVTVDGRASGWFASANYLSMYLVPILLLGIILVQTGKPWQRWVTYLAWGLGGVALYFSFSFGGWLALIGASLVWVILYWRRRWWEWIWGIILPGLAVISQWDSPRLQAMVNLTARSSVSVRWQVWQTAMLIIKKHWLTGIGLGEFRDQYLSYANQLFSPPWETAILHAHNVYLQFWINTGLLGLAGWLWLVVKFFYRMARQFNSQTIGLVTAMSAILIHGLVDSTYWKNDLASLFWLLFAMMAVVTRPGERAN</sequence>
<reference evidence="7 8" key="1">
    <citation type="journal article" date="2016" name="Nat. Commun.">
        <title>Thousands of microbial genomes shed light on interconnected biogeochemical processes in an aquifer system.</title>
        <authorList>
            <person name="Anantharaman K."/>
            <person name="Brown C.T."/>
            <person name="Hug L.A."/>
            <person name="Sharon I."/>
            <person name="Castelle C.J."/>
            <person name="Probst A.J."/>
            <person name="Thomas B.C."/>
            <person name="Singh A."/>
            <person name="Wilkins M.J."/>
            <person name="Karaoz U."/>
            <person name="Brodie E.L."/>
            <person name="Williams K.H."/>
            <person name="Hubbard S.S."/>
            <person name="Banfield J.F."/>
        </authorList>
    </citation>
    <scope>NUCLEOTIDE SEQUENCE [LARGE SCALE GENOMIC DNA]</scope>
</reference>
<gene>
    <name evidence="7" type="ORF">A3K51_01975</name>
</gene>
<evidence type="ECO:0000256" key="4">
    <source>
        <dbReference type="ARBA" id="ARBA00023136"/>
    </source>
</evidence>
<dbReference type="InterPro" id="IPR051533">
    <property type="entry name" value="WaaL-like"/>
</dbReference>
<feature type="transmembrane region" description="Helical" evidence="5">
    <location>
        <begin position="386"/>
        <end position="402"/>
    </location>
</feature>
<feature type="transmembrane region" description="Helical" evidence="5">
    <location>
        <begin position="69"/>
        <end position="92"/>
    </location>
</feature>
<evidence type="ECO:0000313" key="8">
    <source>
        <dbReference type="Proteomes" id="UP000178085"/>
    </source>
</evidence>
<feature type="transmembrane region" description="Helical" evidence="5">
    <location>
        <begin position="328"/>
        <end position="348"/>
    </location>
</feature>
<evidence type="ECO:0000256" key="3">
    <source>
        <dbReference type="ARBA" id="ARBA00022989"/>
    </source>
</evidence>
<keyword evidence="3 5" id="KW-1133">Transmembrane helix</keyword>
<evidence type="ECO:0000256" key="5">
    <source>
        <dbReference type="SAM" id="Phobius"/>
    </source>
</evidence>
<dbReference type="Proteomes" id="UP000178085">
    <property type="component" value="Unassembled WGS sequence"/>
</dbReference>
<comment type="caution">
    <text evidence="7">The sequence shown here is derived from an EMBL/GenBank/DDBJ whole genome shotgun (WGS) entry which is preliminary data.</text>
</comment>
<proteinExistence type="predicted"/>
<feature type="domain" description="O-antigen ligase-related" evidence="6">
    <location>
        <begin position="203"/>
        <end position="341"/>
    </location>
</feature>
<dbReference type="PANTHER" id="PTHR37422:SF13">
    <property type="entry name" value="LIPOPOLYSACCHARIDE BIOSYNTHESIS PROTEIN PA4999-RELATED"/>
    <property type="match status" value="1"/>
</dbReference>
<feature type="transmembrane region" description="Helical" evidence="5">
    <location>
        <begin position="360"/>
        <end position="380"/>
    </location>
</feature>
<feature type="transmembrane region" description="Helical" evidence="5">
    <location>
        <begin position="206"/>
        <end position="229"/>
    </location>
</feature>
<feature type="transmembrane region" description="Helical" evidence="5">
    <location>
        <begin position="163"/>
        <end position="186"/>
    </location>
</feature>
<name>A0A1F4NQ63_UNCK3</name>
<evidence type="ECO:0000313" key="7">
    <source>
        <dbReference type="EMBL" id="OGB73594.1"/>
    </source>
</evidence>
<evidence type="ECO:0000256" key="1">
    <source>
        <dbReference type="ARBA" id="ARBA00004141"/>
    </source>
</evidence>
<dbReference type="GO" id="GO:0016020">
    <property type="term" value="C:membrane"/>
    <property type="evidence" value="ECO:0007669"/>
    <property type="project" value="UniProtKB-SubCell"/>
</dbReference>
<dbReference type="InterPro" id="IPR007016">
    <property type="entry name" value="O-antigen_ligase-rel_domated"/>
</dbReference>